<dbReference type="AlphaFoldDB" id="A0A427AA75"/>
<dbReference type="InterPro" id="IPR036397">
    <property type="entry name" value="RNaseH_sf"/>
</dbReference>
<reference evidence="3 4" key="1">
    <citation type="journal article" date="2014" name="Agronomy (Basel)">
        <title>A Draft Genome Sequence for Ensete ventricosum, the Drought-Tolerant Tree Against Hunger.</title>
        <authorList>
            <person name="Harrison J."/>
            <person name="Moore K.A."/>
            <person name="Paszkiewicz K."/>
            <person name="Jones T."/>
            <person name="Grant M."/>
            <person name="Ambacheew D."/>
            <person name="Muzemil S."/>
            <person name="Studholme D.J."/>
        </authorList>
    </citation>
    <scope>NUCLEOTIDE SEQUENCE [LARGE SCALE GENOMIC DNA]</scope>
</reference>
<dbReference type="GO" id="GO:0005634">
    <property type="term" value="C:nucleus"/>
    <property type="evidence" value="ECO:0007669"/>
    <property type="project" value="TreeGrafter"/>
</dbReference>
<dbReference type="PANTHER" id="PTHR12801:SF122">
    <property type="entry name" value="RNA EXONUCLEASE 4"/>
    <property type="match status" value="1"/>
</dbReference>
<comment type="caution">
    <text evidence="3">The sequence shown here is derived from an EMBL/GenBank/DDBJ whole genome shotgun (WGS) entry which is preliminary data.</text>
</comment>
<dbReference type="InterPro" id="IPR012337">
    <property type="entry name" value="RNaseH-like_sf"/>
</dbReference>
<dbReference type="Proteomes" id="UP000287651">
    <property type="component" value="Unassembled WGS sequence"/>
</dbReference>
<sequence length="245" mass="28315">MRVSFHSVHEPKCGVCQKHCRFFESLREHLIDDIFVEGPLPKIECARVFRTRGCNLCLNIFESPNDLRTHRASCQLSRAASVRAYLSDVEDELAGLIGLRLAKSRFPGSCFGLQDGRRRKRWITRPVCQGLPDRGRRERHLPNLHQAPNTGHKLQVPFEEHLILHSNLSRYETTGIRPEYLRDAMPLKQAQRRIQDFLSNGEPIWKIRSRGGKARILVGHGLDHDLECLGVEYPEFLIRYLLHPI</sequence>
<dbReference type="EMBL" id="AMZH03003187">
    <property type="protein sequence ID" value="RRT73123.1"/>
    <property type="molecule type" value="Genomic_DNA"/>
</dbReference>
<name>A0A427AA75_ENSVE</name>
<evidence type="ECO:0000256" key="2">
    <source>
        <dbReference type="ARBA" id="ARBA00022801"/>
    </source>
</evidence>
<accession>A0A427AA75</accession>
<dbReference type="InterPro" id="IPR047021">
    <property type="entry name" value="REXO1/3/4-like"/>
</dbReference>
<protein>
    <recommendedName>
        <fullName evidence="5">RNA exonuclease 4</fullName>
    </recommendedName>
</protein>
<gene>
    <name evidence="3" type="ORF">B296_00003217</name>
</gene>
<dbReference type="PANTHER" id="PTHR12801">
    <property type="entry name" value="RNA EXONUCLEASE REXO1 / RECO3 FAMILY MEMBER-RELATED"/>
    <property type="match status" value="1"/>
</dbReference>
<dbReference type="Gene3D" id="3.30.420.10">
    <property type="entry name" value="Ribonuclease H-like superfamily/Ribonuclease H"/>
    <property type="match status" value="1"/>
</dbReference>
<dbReference type="GO" id="GO:0004527">
    <property type="term" value="F:exonuclease activity"/>
    <property type="evidence" value="ECO:0007669"/>
    <property type="project" value="InterPro"/>
</dbReference>
<organism evidence="3 4">
    <name type="scientific">Ensete ventricosum</name>
    <name type="common">Abyssinian banana</name>
    <name type="synonym">Musa ensete</name>
    <dbReference type="NCBI Taxonomy" id="4639"/>
    <lineage>
        <taxon>Eukaryota</taxon>
        <taxon>Viridiplantae</taxon>
        <taxon>Streptophyta</taxon>
        <taxon>Embryophyta</taxon>
        <taxon>Tracheophyta</taxon>
        <taxon>Spermatophyta</taxon>
        <taxon>Magnoliopsida</taxon>
        <taxon>Liliopsida</taxon>
        <taxon>Zingiberales</taxon>
        <taxon>Musaceae</taxon>
        <taxon>Ensete</taxon>
    </lineage>
</organism>
<keyword evidence="2" id="KW-0378">Hydrolase</keyword>
<evidence type="ECO:0000313" key="3">
    <source>
        <dbReference type="EMBL" id="RRT73123.1"/>
    </source>
</evidence>
<keyword evidence="1" id="KW-0540">Nuclease</keyword>
<proteinExistence type="predicted"/>
<evidence type="ECO:0000256" key="1">
    <source>
        <dbReference type="ARBA" id="ARBA00022722"/>
    </source>
</evidence>
<evidence type="ECO:0000313" key="4">
    <source>
        <dbReference type="Proteomes" id="UP000287651"/>
    </source>
</evidence>
<dbReference type="GO" id="GO:0003676">
    <property type="term" value="F:nucleic acid binding"/>
    <property type="evidence" value="ECO:0007669"/>
    <property type="project" value="InterPro"/>
</dbReference>
<evidence type="ECO:0008006" key="5">
    <source>
        <dbReference type="Google" id="ProtNLM"/>
    </source>
</evidence>
<dbReference type="SUPFAM" id="SSF53098">
    <property type="entry name" value="Ribonuclease H-like"/>
    <property type="match status" value="1"/>
</dbReference>